<gene>
    <name evidence="1" type="primary">phnH</name>
    <name evidence="1" type="ORF">ACFFGY_08755</name>
</gene>
<dbReference type="GO" id="GO:0016829">
    <property type="term" value="F:lyase activity"/>
    <property type="evidence" value="ECO:0007669"/>
    <property type="project" value="UniProtKB-KW"/>
</dbReference>
<protein>
    <submittedName>
        <fullName evidence="1">Phosphonate C-P lyase system protein PhnH</fullName>
    </submittedName>
</protein>
<keyword evidence="2" id="KW-1185">Reference proteome</keyword>
<dbReference type="Proteomes" id="UP001589865">
    <property type="component" value="Unassembled WGS sequence"/>
</dbReference>
<evidence type="ECO:0000313" key="1">
    <source>
        <dbReference type="EMBL" id="MFC0408333.1"/>
    </source>
</evidence>
<sequence length="200" mass="20623">MSTTSTLTQGFTDPVRDAQAVFRAVMEATARPGTIQALRGVAEAPAPLTPELAAVALALADHEAPVWLDPTLAEAPAVAAFLRFHTGAPITADPAAASFALLAAPASCPPHTLFAQGTPDYPDRSATLVLAVDRLEAGSGWRLEGPGIDGQARLVAAPLPGDMLGRLARNRALFPRGLDHLLVATGRVAAIPRSTVVTEG</sequence>
<organism evidence="1 2">
    <name type="scientific">Roseomonas elaeocarpi</name>
    <dbReference type="NCBI Taxonomy" id="907779"/>
    <lineage>
        <taxon>Bacteria</taxon>
        <taxon>Pseudomonadati</taxon>
        <taxon>Pseudomonadota</taxon>
        <taxon>Alphaproteobacteria</taxon>
        <taxon>Acetobacterales</taxon>
        <taxon>Roseomonadaceae</taxon>
        <taxon>Roseomonas</taxon>
    </lineage>
</organism>
<proteinExistence type="predicted"/>
<dbReference type="RefSeq" id="WP_377044091.1">
    <property type="nucleotide sequence ID" value="NZ_JBHLUN010000006.1"/>
</dbReference>
<comment type="caution">
    <text evidence="1">The sequence shown here is derived from an EMBL/GenBank/DDBJ whole genome shotgun (WGS) entry which is preliminary data.</text>
</comment>
<reference evidence="1 2" key="1">
    <citation type="submission" date="2024-09" db="EMBL/GenBank/DDBJ databases">
        <authorList>
            <person name="Sun Q."/>
            <person name="Mori K."/>
        </authorList>
    </citation>
    <scope>NUCLEOTIDE SEQUENCE [LARGE SCALE GENOMIC DNA]</scope>
    <source>
        <strain evidence="1 2">TBRC 5777</strain>
    </source>
</reference>
<dbReference type="NCBIfam" id="TIGR03292">
    <property type="entry name" value="PhnH_redo"/>
    <property type="match status" value="1"/>
</dbReference>
<accession>A0ABV6JRH0</accession>
<dbReference type="Gene3D" id="3.40.50.11310">
    <property type="entry name" value="Bacterial phosphonate metabolism protein PhnH"/>
    <property type="match status" value="1"/>
</dbReference>
<dbReference type="SUPFAM" id="SSF159709">
    <property type="entry name" value="PhnH-like"/>
    <property type="match status" value="1"/>
</dbReference>
<dbReference type="EMBL" id="JBHLUN010000006">
    <property type="protein sequence ID" value="MFC0408333.1"/>
    <property type="molecule type" value="Genomic_DNA"/>
</dbReference>
<evidence type="ECO:0000313" key="2">
    <source>
        <dbReference type="Proteomes" id="UP001589865"/>
    </source>
</evidence>
<name>A0ABV6JRH0_9PROT</name>
<dbReference type="InterPro" id="IPR038058">
    <property type="entry name" value="PhnH-like_sp"/>
</dbReference>
<keyword evidence="1" id="KW-0456">Lyase</keyword>
<dbReference type="PIRSF" id="PIRSF020680">
    <property type="entry name" value="PhnH"/>
    <property type="match status" value="1"/>
</dbReference>
<dbReference type="InterPro" id="IPR008772">
    <property type="entry name" value="Phosphonate_metab_PhnH"/>
</dbReference>
<dbReference type="Pfam" id="PF05845">
    <property type="entry name" value="PhnH"/>
    <property type="match status" value="1"/>
</dbReference>